<accession>A0A323TII2</accession>
<dbReference type="RefSeq" id="WP_110608345.1">
    <property type="nucleotide sequence ID" value="NZ_PDOD01000001.1"/>
</dbReference>
<evidence type="ECO:0000313" key="2">
    <source>
        <dbReference type="Proteomes" id="UP000248214"/>
    </source>
</evidence>
<name>A0A323TII2_9BACI</name>
<organism evidence="1 2">
    <name type="scientific">Salipaludibacillus keqinensis</name>
    <dbReference type="NCBI Taxonomy" id="2045207"/>
    <lineage>
        <taxon>Bacteria</taxon>
        <taxon>Bacillati</taxon>
        <taxon>Bacillota</taxon>
        <taxon>Bacilli</taxon>
        <taxon>Bacillales</taxon>
        <taxon>Bacillaceae</taxon>
    </lineage>
</organism>
<dbReference type="OrthoDB" id="9802030at2"/>
<gene>
    <name evidence="1" type="ORF">CR194_04040</name>
</gene>
<protein>
    <submittedName>
        <fullName evidence="1">Uncharacterized protein</fullName>
    </submittedName>
</protein>
<keyword evidence="2" id="KW-1185">Reference proteome</keyword>
<evidence type="ECO:0000313" key="1">
    <source>
        <dbReference type="EMBL" id="PYZ94711.1"/>
    </source>
</evidence>
<dbReference type="Proteomes" id="UP000248214">
    <property type="component" value="Unassembled WGS sequence"/>
</dbReference>
<dbReference type="AlphaFoldDB" id="A0A323TII2"/>
<reference evidence="1 2" key="1">
    <citation type="submission" date="2017-10" db="EMBL/GenBank/DDBJ databases">
        <title>Bacillus sp. nov., a halophilic bacterium isolated from a Keqin Lake.</title>
        <authorList>
            <person name="Wang H."/>
        </authorList>
    </citation>
    <scope>NUCLEOTIDE SEQUENCE [LARGE SCALE GENOMIC DNA]</scope>
    <source>
        <strain evidence="1 2">KQ-12</strain>
    </source>
</reference>
<dbReference type="EMBL" id="PDOD01000001">
    <property type="protein sequence ID" value="PYZ94711.1"/>
    <property type="molecule type" value="Genomic_DNA"/>
</dbReference>
<sequence>MDIVFIDRKTNEKKTEVVAGHKMIQWSYETRLGETLLETIIKKKWMSQLYGKLQSLPFSRGKIDNFTKDLSIDMSEAGEEKVKNYPHFQTMGTVLAVSSLPTKRTALCLHEKVECCVFFNINTTKSPAIKVLAEAKIIPELKTTSIPLKIANKEPTTKGDKVVP</sequence>
<comment type="caution">
    <text evidence="1">The sequence shown here is derived from an EMBL/GenBank/DDBJ whole genome shotgun (WGS) entry which is preliminary data.</text>
</comment>
<proteinExistence type="predicted"/>